<dbReference type="PROSITE" id="PS51257">
    <property type="entry name" value="PROKAR_LIPOPROTEIN"/>
    <property type="match status" value="1"/>
</dbReference>
<dbReference type="PANTHER" id="PTHR47053:SF1">
    <property type="entry name" value="MUREIN DD-ENDOPEPTIDASE MEPH-RELATED"/>
    <property type="match status" value="1"/>
</dbReference>
<dbReference type="Proteomes" id="UP000292039">
    <property type="component" value="Unassembled WGS sequence"/>
</dbReference>
<accession>A0A4Q7N2B0</accession>
<feature type="chain" id="PRO_5020998326" evidence="5">
    <location>
        <begin position="37"/>
        <end position="226"/>
    </location>
</feature>
<keyword evidence="3 7" id="KW-0378">Hydrolase</keyword>
<feature type="domain" description="NlpC/P60" evidence="6">
    <location>
        <begin position="98"/>
        <end position="222"/>
    </location>
</feature>
<gene>
    <name evidence="7" type="ORF">EV679_1033</name>
</gene>
<reference evidence="7 8" key="1">
    <citation type="submission" date="2019-02" db="EMBL/GenBank/DDBJ databases">
        <title>Genomic Encyclopedia of Type Strains, Phase IV (KMG-IV): sequencing the most valuable type-strain genomes for metagenomic binning, comparative biology and taxonomic classification.</title>
        <authorList>
            <person name="Goeker M."/>
        </authorList>
    </citation>
    <scope>NUCLEOTIDE SEQUENCE [LARGE SCALE GENOMIC DNA]</scope>
    <source>
        <strain evidence="7 8">DSM 16618</strain>
    </source>
</reference>
<evidence type="ECO:0000256" key="4">
    <source>
        <dbReference type="ARBA" id="ARBA00022807"/>
    </source>
</evidence>
<dbReference type="AlphaFoldDB" id="A0A4Q7N2B0"/>
<dbReference type="SUPFAM" id="SSF54001">
    <property type="entry name" value="Cysteine proteinases"/>
    <property type="match status" value="1"/>
</dbReference>
<evidence type="ECO:0000256" key="2">
    <source>
        <dbReference type="ARBA" id="ARBA00022670"/>
    </source>
</evidence>
<dbReference type="PROSITE" id="PS51935">
    <property type="entry name" value="NLPC_P60"/>
    <property type="match status" value="1"/>
</dbReference>
<keyword evidence="5" id="KW-0732">Signal</keyword>
<comment type="similarity">
    <text evidence="1">Belongs to the peptidase C40 family.</text>
</comment>
<dbReference type="InterPro" id="IPR051202">
    <property type="entry name" value="Peptidase_C40"/>
</dbReference>
<dbReference type="Gene3D" id="3.90.1720.10">
    <property type="entry name" value="endopeptidase domain like (from Nostoc punctiforme)"/>
    <property type="match status" value="1"/>
</dbReference>
<keyword evidence="4" id="KW-0788">Thiol protease</keyword>
<dbReference type="GO" id="GO:0006508">
    <property type="term" value="P:proteolysis"/>
    <property type="evidence" value="ECO:0007669"/>
    <property type="project" value="UniProtKB-KW"/>
</dbReference>
<evidence type="ECO:0000256" key="5">
    <source>
        <dbReference type="SAM" id="SignalP"/>
    </source>
</evidence>
<protein>
    <submittedName>
        <fullName evidence="7">Cell wall-associated NlpC family hydrolase</fullName>
    </submittedName>
</protein>
<evidence type="ECO:0000256" key="1">
    <source>
        <dbReference type="ARBA" id="ARBA00007074"/>
    </source>
</evidence>
<evidence type="ECO:0000313" key="7">
    <source>
        <dbReference type="EMBL" id="RZS73829.1"/>
    </source>
</evidence>
<dbReference type="InterPro" id="IPR038765">
    <property type="entry name" value="Papain-like_cys_pep_sf"/>
</dbReference>
<proteinExistence type="inferred from homology"/>
<sequence length="226" mass="24396">MHAARSNRSGITSILMSAPRCLIACGVLFLAGCASTNPPQQQQARLISLEKPGSARQPQADESSLDALIASYTARQRDRAALPRSNLASDRYADHGTSDTDNALVSSALEHLGVRYKWGGTNPDTGFDCSGLVVYAARESLGLQLPRSASEMAHSGKAVSRSELQPGDLVFFNTLGRRYSHVGIYVGDNQFVHAPNSKGVVRIESMDIRYWSKRFNGARRLSAAAS</sequence>
<dbReference type="InterPro" id="IPR000064">
    <property type="entry name" value="NLP_P60_dom"/>
</dbReference>
<comment type="caution">
    <text evidence="7">The sequence shown here is derived from an EMBL/GenBank/DDBJ whole genome shotgun (WGS) entry which is preliminary data.</text>
</comment>
<evidence type="ECO:0000259" key="6">
    <source>
        <dbReference type="PROSITE" id="PS51935"/>
    </source>
</evidence>
<organism evidence="7 8">
    <name type="scientific">Kerstersia gyiorum</name>
    <dbReference type="NCBI Taxonomy" id="206506"/>
    <lineage>
        <taxon>Bacteria</taxon>
        <taxon>Pseudomonadati</taxon>
        <taxon>Pseudomonadota</taxon>
        <taxon>Betaproteobacteria</taxon>
        <taxon>Burkholderiales</taxon>
        <taxon>Alcaligenaceae</taxon>
        <taxon>Kerstersia</taxon>
    </lineage>
</organism>
<dbReference type="GO" id="GO:0008234">
    <property type="term" value="F:cysteine-type peptidase activity"/>
    <property type="evidence" value="ECO:0007669"/>
    <property type="project" value="UniProtKB-KW"/>
</dbReference>
<keyword evidence="2" id="KW-0645">Protease</keyword>
<feature type="signal peptide" evidence="5">
    <location>
        <begin position="1"/>
        <end position="36"/>
    </location>
</feature>
<name>A0A4Q7N2B0_9BURK</name>
<evidence type="ECO:0000313" key="8">
    <source>
        <dbReference type="Proteomes" id="UP000292039"/>
    </source>
</evidence>
<dbReference type="Pfam" id="PF00877">
    <property type="entry name" value="NLPC_P60"/>
    <property type="match status" value="1"/>
</dbReference>
<dbReference type="PANTHER" id="PTHR47053">
    <property type="entry name" value="MUREIN DD-ENDOPEPTIDASE MEPH-RELATED"/>
    <property type="match status" value="1"/>
</dbReference>
<evidence type="ECO:0000256" key="3">
    <source>
        <dbReference type="ARBA" id="ARBA00022801"/>
    </source>
</evidence>
<dbReference type="EMBL" id="SGWZ01000001">
    <property type="protein sequence ID" value="RZS73829.1"/>
    <property type="molecule type" value="Genomic_DNA"/>
</dbReference>